<dbReference type="EMBL" id="PFQB01000054">
    <property type="protein sequence ID" value="PJA14349.1"/>
    <property type="molecule type" value="Genomic_DNA"/>
</dbReference>
<dbReference type="Proteomes" id="UP000228952">
    <property type="component" value="Unassembled WGS sequence"/>
</dbReference>
<dbReference type="Pfam" id="PF03129">
    <property type="entry name" value="HGTP_anticodon"/>
    <property type="match status" value="1"/>
</dbReference>
<evidence type="ECO:0000256" key="6">
    <source>
        <dbReference type="ARBA" id="ARBA00047639"/>
    </source>
</evidence>
<evidence type="ECO:0000256" key="3">
    <source>
        <dbReference type="ARBA" id="ARBA00022840"/>
    </source>
</evidence>
<evidence type="ECO:0000313" key="10">
    <source>
        <dbReference type="EMBL" id="PJA14349.1"/>
    </source>
</evidence>
<dbReference type="CDD" id="cd00773">
    <property type="entry name" value="HisRS-like_core"/>
    <property type="match status" value="1"/>
</dbReference>
<organism evidence="10 11">
    <name type="scientific">Candidatus Dojkabacteria bacterium CG_4_10_14_0_2_um_filter_Dojkabacteria_WS6_41_15</name>
    <dbReference type="NCBI Taxonomy" id="2014249"/>
    <lineage>
        <taxon>Bacteria</taxon>
        <taxon>Candidatus Dojkabacteria</taxon>
    </lineage>
</organism>
<keyword evidence="3 7" id="KW-0067">ATP-binding</keyword>
<feature type="binding site" evidence="8">
    <location>
        <position position="128"/>
    </location>
    <ligand>
        <name>L-histidine</name>
        <dbReference type="ChEBI" id="CHEBI:57595"/>
    </ligand>
</feature>
<evidence type="ECO:0000259" key="9">
    <source>
        <dbReference type="PROSITE" id="PS50862"/>
    </source>
</evidence>
<keyword evidence="5 7" id="KW-0030">Aminoacyl-tRNA synthetase</keyword>
<evidence type="ECO:0000256" key="4">
    <source>
        <dbReference type="ARBA" id="ARBA00022917"/>
    </source>
</evidence>
<dbReference type="InterPro" id="IPR041715">
    <property type="entry name" value="HisRS-like_core"/>
</dbReference>
<dbReference type="Gene3D" id="3.30.930.10">
    <property type="entry name" value="Bira Bifunctional Protein, Domain 2"/>
    <property type="match status" value="1"/>
</dbReference>
<evidence type="ECO:0000256" key="1">
    <source>
        <dbReference type="ARBA" id="ARBA00008226"/>
    </source>
</evidence>
<keyword evidence="7" id="KW-0963">Cytoplasm</keyword>
<dbReference type="GO" id="GO:0005524">
    <property type="term" value="F:ATP binding"/>
    <property type="evidence" value="ECO:0007669"/>
    <property type="project" value="UniProtKB-UniRule"/>
</dbReference>
<keyword evidence="2 7" id="KW-0547">Nucleotide-binding</keyword>
<dbReference type="GO" id="GO:0006427">
    <property type="term" value="P:histidyl-tRNA aminoacylation"/>
    <property type="evidence" value="ECO:0007669"/>
    <property type="project" value="UniProtKB-UniRule"/>
</dbReference>
<evidence type="ECO:0000256" key="8">
    <source>
        <dbReference type="PIRSR" id="PIRSR001549-1"/>
    </source>
</evidence>
<comment type="similarity">
    <text evidence="1 7">Belongs to the class-II aminoacyl-tRNA synthetase family.</text>
</comment>
<dbReference type="Gene3D" id="3.40.50.800">
    <property type="entry name" value="Anticodon-binding domain"/>
    <property type="match status" value="1"/>
</dbReference>
<dbReference type="InterPro" id="IPR045864">
    <property type="entry name" value="aa-tRNA-synth_II/BPL/LPL"/>
</dbReference>
<feature type="binding site" evidence="8">
    <location>
        <position position="110"/>
    </location>
    <ligand>
        <name>L-histidine</name>
        <dbReference type="ChEBI" id="CHEBI:57595"/>
    </ligand>
</feature>
<dbReference type="Pfam" id="PF13393">
    <property type="entry name" value="tRNA-synt_His"/>
    <property type="match status" value="1"/>
</dbReference>
<comment type="subunit">
    <text evidence="7">Homodimer.</text>
</comment>
<dbReference type="PROSITE" id="PS50862">
    <property type="entry name" value="AA_TRNA_LIGASE_II"/>
    <property type="match status" value="1"/>
</dbReference>
<dbReference type="GO" id="GO:0004821">
    <property type="term" value="F:histidine-tRNA ligase activity"/>
    <property type="evidence" value="ECO:0007669"/>
    <property type="project" value="UniProtKB-UniRule"/>
</dbReference>
<protein>
    <recommendedName>
        <fullName evidence="7">Histidine--tRNA ligase</fullName>
        <ecNumber evidence="7">6.1.1.21</ecNumber>
    </recommendedName>
    <alternativeName>
        <fullName evidence="7">Histidyl-tRNA synthetase</fullName>
        <shortName evidence="7">HisRS</shortName>
    </alternativeName>
</protein>
<evidence type="ECO:0000313" key="11">
    <source>
        <dbReference type="Proteomes" id="UP000228952"/>
    </source>
</evidence>
<accession>A0A2M7W255</accession>
<dbReference type="PANTHER" id="PTHR11476">
    <property type="entry name" value="HISTIDYL-TRNA SYNTHETASE"/>
    <property type="match status" value="1"/>
</dbReference>
<gene>
    <name evidence="7 10" type="primary">hisS</name>
    <name evidence="10" type="ORF">COX64_02285</name>
</gene>
<dbReference type="PIRSF" id="PIRSF001549">
    <property type="entry name" value="His-tRNA_synth"/>
    <property type="match status" value="1"/>
</dbReference>
<dbReference type="HAMAP" id="MF_00127">
    <property type="entry name" value="His_tRNA_synth"/>
    <property type="match status" value="1"/>
</dbReference>
<dbReference type="GO" id="GO:0005737">
    <property type="term" value="C:cytoplasm"/>
    <property type="evidence" value="ECO:0007669"/>
    <property type="project" value="UniProtKB-SubCell"/>
</dbReference>
<comment type="caution">
    <text evidence="10">The sequence shown here is derived from an EMBL/GenBank/DDBJ whole genome shotgun (WGS) entry which is preliminary data.</text>
</comment>
<feature type="binding site" evidence="8">
    <location>
        <position position="254"/>
    </location>
    <ligand>
        <name>L-histidine</name>
        <dbReference type="ChEBI" id="CHEBI:57595"/>
    </ligand>
</feature>
<name>A0A2M7W255_9BACT</name>
<sequence>MNQTLQTLKGFRDFLPAEKRARDYVSAKIVKTFQRFGFEPLETPTLEYAELLLGKYGKEADQLVYSFKDRGDRNVALRYDQSVPTARVLAQYQNELGKGFRRYQIQNVFRADKPQKGRYREFCQCDADIFGVTSPLADAEILAVYAAIYQDLGFSNLTIKINDRKILFDTLTSYATDLVSVFSIIQSIDKLDKQSVDDVVSELVNKGLKLAVAQEAIAKLQKSKATENLTEIIDATIKLGVPKSMLEFSPTLARGLDYYTGMIFEGVIPGMSGSVGGGGRYDNLIKTLGGPQIAAVGFGLGFDRTVEAAMESGLIKTENSTQVLVSIFSTELQNESLRIVTELRRFGINAELYPDANDKLEKQLKYADKKEIQFVVIAGEDEVKRGVVKVKNLKKKEQKEIALKDIRKAL</sequence>
<dbReference type="InterPro" id="IPR004154">
    <property type="entry name" value="Anticodon-bd"/>
</dbReference>
<feature type="domain" description="Aminoacyl-transfer RNA synthetases class-II family profile" evidence="9">
    <location>
        <begin position="1"/>
        <end position="354"/>
    </location>
</feature>
<keyword evidence="4 7" id="KW-0648">Protein biosynthesis</keyword>
<dbReference type="SUPFAM" id="SSF52954">
    <property type="entry name" value="Class II aaRS ABD-related"/>
    <property type="match status" value="1"/>
</dbReference>
<dbReference type="InterPro" id="IPR036621">
    <property type="entry name" value="Anticodon-bd_dom_sf"/>
</dbReference>
<dbReference type="InterPro" id="IPR004516">
    <property type="entry name" value="HisRS/HisZ"/>
</dbReference>
<comment type="subcellular location">
    <subcellularLocation>
        <location evidence="7">Cytoplasm</location>
    </subcellularLocation>
</comment>
<dbReference type="NCBIfam" id="TIGR00442">
    <property type="entry name" value="hisS"/>
    <property type="match status" value="1"/>
</dbReference>
<dbReference type="SUPFAM" id="SSF55681">
    <property type="entry name" value="Class II aaRS and biotin synthetases"/>
    <property type="match status" value="1"/>
</dbReference>
<evidence type="ECO:0000256" key="5">
    <source>
        <dbReference type="ARBA" id="ARBA00023146"/>
    </source>
</evidence>
<dbReference type="FunFam" id="3.40.50.800:FF:000012">
    <property type="entry name" value="Histidine--tRNA ligase, cytoplasmic"/>
    <property type="match status" value="1"/>
</dbReference>
<feature type="binding site" evidence="8">
    <location>
        <position position="124"/>
    </location>
    <ligand>
        <name>L-histidine</name>
        <dbReference type="ChEBI" id="CHEBI:57595"/>
    </ligand>
</feature>
<dbReference type="InterPro" id="IPR006195">
    <property type="entry name" value="aa-tRNA-synth_II"/>
</dbReference>
<dbReference type="InterPro" id="IPR015807">
    <property type="entry name" value="His-tRNA-ligase"/>
</dbReference>
<dbReference type="AlphaFoldDB" id="A0A2M7W255"/>
<proteinExistence type="inferred from homology"/>
<dbReference type="PANTHER" id="PTHR11476:SF7">
    <property type="entry name" value="HISTIDINE--TRNA LIGASE"/>
    <property type="match status" value="1"/>
</dbReference>
<dbReference type="EC" id="6.1.1.21" evidence="7"/>
<evidence type="ECO:0000256" key="7">
    <source>
        <dbReference type="HAMAP-Rule" id="MF_00127"/>
    </source>
</evidence>
<evidence type="ECO:0000256" key="2">
    <source>
        <dbReference type="ARBA" id="ARBA00022741"/>
    </source>
</evidence>
<feature type="binding site" evidence="8">
    <location>
        <begin position="258"/>
        <end position="259"/>
    </location>
    <ligand>
        <name>L-histidine</name>
        <dbReference type="ChEBI" id="CHEBI:57595"/>
    </ligand>
</feature>
<comment type="catalytic activity">
    <reaction evidence="6 7">
        <text>tRNA(His) + L-histidine + ATP = L-histidyl-tRNA(His) + AMP + diphosphate + H(+)</text>
        <dbReference type="Rhea" id="RHEA:17313"/>
        <dbReference type="Rhea" id="RHEA-COMP:9665"/>
        <dbReference type="Rhea" id="RHEA-COMP:9689"/>
        <dbReference type="ChEBI" id="CHEBI:15378"/>
        <dbReference type="ChEBI" id="CHEBI:30616"/>
        <dbReference type="ChEBI" id="CHEBI:33019"/>
        <dbReference type="ChEBI" id="CHEBI:57595"/>
        <dbReference type="ChEBI" id="CHEBI:78442"/>
        <dbReference type="ChEBI" id="CHEBI:78527"/>
        <dbReference type="ChEBI" id="CHEBI:456215"/>
        <dbReference type="EC" id="6.1.1.21"/>
    </reaction>
</comment>
<reference evidence="11" key="1">
    <citation type="submission" date="2017-09" db="EMBL/GenBank/DDBJ databases">
        <title>Depth-based differentiation of microbial function through sediment-hosted aquifers and enrichment of novel symbionts in the deep terrestrial subsurface.</title>
        <authorList>
            <person name="Probst A.J."/>
            <person name="Ladd B."/>
            <person name="Jarett J.K."/>
            <person name="Geller-Mcgrath D.E."/>
            <person name="Sieber C.M.K."/>
            <person name="Emerson J.B."/>
            <person name="Anantharaman K."/>
            <person name="Thomas B.C."/>
            <person name="Malmstrom R."/>
            <person name="Stieglmeier M."/>
            <person name="Klingl A."/>
            <person name="Woyke T."/>
            <person name="Ryan C.M."/>
            <person name="Banfield J.F."/>
        </authorList>
    </citation>
    <scope>NUCLEOTIDE SEQUENCE [LARGE SCALE GENOMIC DNA]</scope>
</reference>
<keyword evidence="7 10" id="KW-0436">Ligase</keyword>